<dbReference type="SMART" id="SM00382">
    <property type="entry name" value="AAA"/>
    <property type="match status" value="2"/>
</dbReference>
<keyword evidence="3" id="KW-0813">Transport</keyword>
<reference evidence="9 10" key="1">
    <citation type="submission" date="2020-05" db="EMBL/GenBank/DDBJ databases">
        <title>Draft Genome Sequence of Ochrobactrum soli Isolated from Stable Fly Gut.</title>
        <authorList>
            <person name="Pileggi M.T."/>
            <person name="Vazhakkala L.J."/>
            <person name="Wong C.N."/>
        </authorList>
    </citation>
    <scope>NUCLEOTIDE SEQUENCE [LARGE SCALE GENOMIC DNA]</scope>
    <source>
        <strain evidence="9 10">MTP-C0764</strain>
    </source>
</reference>
<keyword evidence="10" id="KW-1185">Reference proteome</keyword>
<comment type="caution">
    <text evidence="9">The sequence shown here is derived from an EMBL/GenBank/DDBJ whole genome shotgun (WGS) entry which is preliminary data.</text>
</comment>
<feature type="domain" description="ABC transporter" evidence="8">
    <location>
        <begin position="4"/>
        <end position="238"/>
    </location>
</feature>
<comment type="similarity">
    <text evidence="2">Belongs to the ABC transporter superfamily.</text>
</comment>
<evidence type="ECO:0000313" key="10">
    <source>
        <dbReference type="Proteomes" id="UP000574931"/>
    </source>
</evidence>
<feature type="domain" description="ABC transporter" evidence="8">
    <location>
        <begin position="249"/>
        <end position="492"/>
    </location>
</feature>
<keyword evidence="4" id="KW-0762">Sugar transport</keyword>
<comment type="subcellular location">
    <subcellularLocation>
        <location evidence="1">Cell inner membrane</location>
    </subcellularLocation>
</comment>
<dbReference type="PROSITE" id="PS50893">
    <property type="entry name" value="ABC_TRANSPORTER_2"/>
    <property type="match status" value="2"/>
</dbReference>
<dbReference type="Proteomes" id="UP000574931">
    <property type="component" value="Unassembled WGS sequence"/>
</dbReference>
<dbReference type="InterPro" id="IPR017871">
    <property type="entry name" value="ABC_transporter-like_CS"/>
</dbReference>
<evidence type="ECO:0000313" key="9">
    <source>
        <dbReference type="EMBL" id="NNU62766.1"/>
    </source>
</evidence>
<evidence type="ECO:0000259" key="8">
    <source>
        <dbReference type="PROSITE" id="PS50893"/>
    </source>
</evidence>
<dbReference type="GO" id="GO:0016887">
    <property type="term" value="F:ATP hydrolysis activity"/>
    <property type="evidence" value="ECO:0007669"/>
    <property type="project" value="InterPro"/>
</dbReference>
<keyword evidence="6" id="KW-0547">Nucleotide-binding</keyword>
<dbReference type="Pfam" id="PF00005">
    <property type="entry name" value="ABC_tran"/>
    <property type="match status" value="2"/>
</dbReference>
<evidence type="ECO:0000256" key="1">
    <source>
        <dbReference type="ARBA" id="ARBA00004533"/>
    </source>
</evidence>
<dbReference type="InterPro" id="IPR027417">
    <property type="entry name" value="P-loop_NTPase"/>
</dbReference>
<dbReference type="AlphaFoldDB" id="A0A849KY95"/>
<dbReference type="CDD" id="cd03216">
    <property type="entry name" value="ABC_Carb_Monos_I"/>
    <property type="match status" value="1"/>
</dbReference>
<evidence type="ECO:0000256" key="5">
    <source>
        <dbReference type="ARBA" id="ARBA00022737"/>
    </source>
</evidence>
<evidence type="ECO:0000256" key="2">
    <source>
        <dbReference type="ARBA" id="ARBA00005417"/>
    </source>
</evidence>
<dbReference type="InterPro" id="IPR003593">
    <property type="entry name" value="AAA+_ATPase"/>
</dbReference>
<evidence type="ECO:0000256" key="7">
    <source>
        <dbReference type="ARBA" id="ARBA00022840"/>
    </source>
</evidence>
<dbReference type="InterPro" id="IPR003439">
    <property type="entry name" value="ABC_transporter-like_ATP-bd"/>
</dbReference>
<protein>
    <submittedName>
        <fullName evidence="9">Sugar ABC transporter ATP-binding protein</fullName>
    </submittedName>
</protein>
<dbReference type="PANTHER" id="PTHR43790:SF9">
    <property type="entry name" value="GALACTOFURANOSE TRANSPORTER ATP-BINDING PROTEIN YTFR"/>
    <property type="match status" value="1"/>
</dbReference>
<proteinExistence type="inferred from homology"/>
<dbReference type="RefSeq" id="WP_171319097.1">
    <property type="nucleotide sequence ID" value="NZ_JABFCY010000016.1"/>
</dbReference>
<evidence type="ECO:0000256" key="6">
    <source>
        <dbReference type="ARBA" id="ARBA00022741"/>
    </source>
</evidence>
<dbReference type="EMBL" id="JABFCY010000016">
    <property type="protein sequence ID" value="NNU62766.1"/>
    <property type="molecule type" value="Genomic_DNA"/>
</dbReference>
<dbReference type="PANTHER" id="PTHR43790">
    <property type="entry name" value="CARBOHYDRATE TRANSPORT ATP-BINDING PROTEIN MG119-RELATED"/>
    <property type="match status" value="1"/>
</dbReference>
<dbReference type="InterPro" id="IPR050107">
    <property type="entry name" value="ABC_carbohydrate_import_ATPase"/>
</dbReference>
<sequence length="498" mass="53819">MALLSFEKVAKTFAGIPVLQSIDLDVDKGQVVALVGENGAGKSTLMRIAAGLMAPSTGRITFDGAPAPTTLVAAEQAGIVMVHQEFCLAPHLSVAENVFLGREIVRGPFIDRRASEAEAARMLAELGSSASPKARLRDLPVSDWQMIELAKAFARRPKIILMDEPTAVLSAMEAARLFERIRAFTEGGGAVIFTSHRLDEVEEIADRVAVLRDGRIVRVENVTQISQKDMAEAMVGRLLSEIYPARRSARDGDVLMEVCNLTSPGAVSNVSLAIRRGEILGLSGLVGSGRTELFEALFGLRPASCQHFRLRGRDRALPNARDAWRLGLAYLTEDRKGKGLLLTRSIAQNVALVKGALAGPGWIDAAAERRGFQEAVRAYDIRGTRLDGMVGALSGGNQQKVLIAKTLAIEPEIVVFDEPTRGVDIGAKQQIYEVIARLAEAGKGVVVISSEMQEIVGLADRVLVMRQGRITGELRNGEISEQAIIRFAMGLQEEMQHV</sequence>
<keyword evidence="7 9" id="KW-0067">ATP-binding</keyword>
<accession>A0A849KY95</accession>
<dbReference type="PROSITE" id="PS00211">
    <property type="entry name" value="ABC_TRANSPORTER_1"/>
    <property type="match status" value="1"/>
</dbReference>
<name>A0A849KY95_9HYPH</name>
<dbReference type="SUPFAM" id="SSF52540">
    <property type="entry name" value="P-loop containing nucleoside triphosphate hydrolases"/>
    <property type="match status" value="2"/>
</dbReference>
<evidence type="ECO:0000256" key="4">
    <source>
        <dbReference type="ARBA" id="ARBA00022597"/>
    </source>
</evidence>
<keyword evidence="5" id="KW-0677">Repeat</keyword>
<dbReference type="GO" id="GO:0005524">
    <property type="term" value="F:ATP binding"/>
    <property type="evidence" value="ECO:0007669"/>
    <property type="project" value="UniProtKB-KW"/>
</dbReference>
<dbReference type="Gene3D" id="3.40.50.300">
    <property type="entry name" value="P-loop containing nucleotide triphosphate hydrolases"/>
    <property type="match status" value="2"/>
</dbReference>
<dbReference type="CDD" id="cd03215">
    <property type="entry name" value="ABC_Carb_Monos_II"/>
    <property type="match status" value="1"/>
</dbReference>
<organism evidence="9 10">
    <name type="scientific">Ochrobactrum soli</name>
    <dbReference type="NCBI Taxonomy" id="2448455"/>
    <lineage>
        <taxon>Bacteria</taxon>
        <taxon>Pseudomonadati</taxon>
        <taxon>Pseudomonadota</taxon>
        <taxon>Alphaproteobacteria</taxon>
        <taxon>Hyphomicrobiales</taxon>
        <taxon>Brucellaceae</taxon>
        <taxon>Brucella/Ochrobactrum group</taxon>
        <taxon>Ochrobactrum</taxon>
    </lineage>
</organism>
<dbReference type="GO" id="GO:0005886">
    <property type="term" value="C:plasma membrane"/>
    <property type="evidence" value="ECO:0007669"/>
    <property type="project" value="UniProtKB-SubCell"/>
</dbReference>
<evidence type="ECO:0000256" key="3">
    <source>
        <dbReference type="ARBA" id="ARBA00022448"/>
    </source>
</evidence>
<gene>
    <name evidence="9" type="ORF">HKX02_21240</name>
</gene>